<comment type="subcellular location">
    <subcellularLocation>
        <location evidence="1">Nucleus</location>
    </subcellularLocation>
</comment>
<dbReference type="GO" id="GO:0003677">
    <property type="term" value="F:DNA binding"/>
    <property type="evidence" value="ECO:0007669"/>
    <property type="project" value="UniProtKB-KW"/>
</dbReference>
<keyword evidence="7" id="KW-0067">ATP-binding</keyword>
<dbReference type="SMART" id="SM00490">
    <property type="entry name" value="HELICc"/>
    <property type="match status" value="1"/>
</dbReference>
<feature type="compositionally biased region" description="Basic and acidic residues" evidence="13">
    <location>
        <begin position="1838"/>
        <end position="1853"/>
    </location>
</feature>
<dbReference type="GO" id="GO:0140096">
    <property type="term" value="F:catalytic activity, acting on a protein"/>
    <property type="evidence" value="ECO:0007669"/>
    <property type="project" value="UniProtKB-ARBA"/>
</dbReference>
<dbReference type="InterPro" id="IPR038718">
    <property type="entry name" value="SNF2-like_sf"/>
</dbReference>
<evidence type="ECO:0000259" key="14">
    <source>
        <dbReference type="PROSITE" id="PS51192"/>
    </source>
</evidence>
<organism evidence="17 18">
    <name type="scientific">Dinothrombium tinctorium</name>
    <dbReference type="NCBI Taxonomy" id="1965070"/>
    <lineage>
        <taxon>Eukaryota</taxon>
        <taxon>Metazoa</taxon>
        <taxon>Ecdysozoa</taxon>
        <taxon>Arthropoda</taxon>
        <taxon>Chelicerata</taxon>
        <taxon>Arachnida</taxon>
        <taxon>Acari</taxon>
        <taxon>Acariformes</taxon>
        <taxon>Trombidiformes</taxon>
        <taxon>Prostigmata</taxon>
        <taxon>Anystina</taxon>
        <taxon>Parasitengona</taxon>
        <taxon>Trombidioidea</taxon>
        <taxon>Trombidiidae</taxon>
        <taxon>Dinothrombium</taxon>
    </lineage>
</organism>
<feature type="compositionally biased region" description="Basic and acidic residues" evidence="13">
    <location>
        <begin position="664"/>
        <end position="675"/>
    </location>
</feature>
<dbReference type="PANTHER" id="PTHR45685">
    <property type="entry name" value="HELICASE SRCAP-RELATED"/>
    <property type="match status" value="1"/>
</dbReference>
<dbReference type="PANTHER" id="PTHR45685:SF1">
    <property type="entry name" value="HELICASE SRCAP"/>
    <property type="match status" value="1"/>
</dbReference>
<feature type="region of interest" description="Disordered" evidence="13">
    <location>
        <begin position="724"/>
        <end position="759"/>
    </location>
</feature>
<keyword evidence="9" id="KW-0805">Transcription regulation</keyword>
<feature type="compositionally biased region" description="Basic and acidic residues" evidence="13">
    <location>
        <begin position="566"/>
        <end position="594"/>
    </location>
</feature>
<dbReference type="InterPro" id="IPR049730">
    <property type="entry name" value="SNF2/RAD54-like_C"/>
</dbReference>
<dbReference type="Gene3D" id="3.40.50.10810">
    <property type="entry name" value="Tandem AAA-ATPase domain"/>
    <property type="match status" value="1"/>
</dbReference>
<feature type="compositionally biased region" description="Acidic residues" evidence="13">
    <location>
        <begin position="740"/>
        <end position="759"/>
    </location>
</feature>
<dbReference type="OrthoDB" id="372624at2759"/>
<feature type="compositionally biased region" description="Low complexity" evidence="13">
    <location>
        <begin position="2200"/>
        <end position="2217"/>
    </location>
</feature>
<dbReference type="GO" id="GO:0006338">
    <property type="term" value="P:chromatin remodeling"/>
    <property type="evidence" value="ECO:0007669"/>
    <property type="project" value="UniProtKB-ARBA"/>
</dbReference>
<evidence type="ECO:0000256" key="3">
    <source>
        <dbReference type="ARBA" id="ARBA00022553"/>
    </source>
</evidence>
<gene>
    <name evidence="17" type="ORF">B4U79_15553</name>
</gene>
<dbReference type="InterPro" id="IPR000330">
    <property type="entry name" value="SNF2_N"/>
</dbReference>
<proteinExistence type="inferred from homology"/>
<dbReference type="PROSITE" id="PS51194">
    <property type="entry name" value="HELICASE_CTER"/>
    <property type="match status" value="1"/>
</dbReference>
<evidence type="ECO:0000259" key="16">
    <source>
        <dbReference type="PROSITE" id="PS51204"/>
    </source>
</evidence>
<evidence type="ECO:0000256" key="4">
    <source>
        <dbReference type="ARBA" id="ARBA00022741"/>
    </source>
</evidence>
<feature type="region of interest" description="Disordered" evidence="13">
    <location>
        <begin position="554"/>
        <end position="594"/>
    </location>
</feature>
<dbReference type="GO" id="GO:0010557">
    <property type="term" value="P:positive regulation of macromolecule biosynthetic process"/>
    <property type="evidence" value="ECO:0007669"/>
    <property type="project" value="UniProtKB-ARBA"/>
</dbReference>
<protein>
    <submittedName>
        <fullName evidence="17">Helicase domino-like protein</fullName>
    </submittedName>
</protein>
<dbReference type="Gene3D" id="1.20.120.850">
    <property type="entry name" value="SWI2/SNF2 ATPases, N-terminal domain"/>
    <property type="match status" value="1"/>
</dbReference>
<dbReference type="CDD" id="cd18793">
    <property type="entry name" value="SF2_C_SNF"/>
    <property type="match status" value="1"/>
</dbReference>
<reference evidence="17 18" key="1">
    <citation type="journal article" date="2018" name="Gigascience">
        <title>Genomes of trombidid mites reveal novel predicted allergens and laterally-transferred genes associated with secondary metabolism.</title>
        <authorList>
            <person name="Dong X."/>
            <person name="Chaisiri K."/>
            <person name="Xia D."/>
            <person name="Armstrong S.D."/>
            <person name="Fang Y."/>
            <person name="Donnelly M.J."/>
            <person name="Kadowaki T."/>
            <person name="McGarry J.W."/>
            <person name="Darby A.C."/>
            <person name="Makepeace B.L."/>
        </authorList>
    </citation>
    <scope>NUCLEOTIDE SEQUENCE [LARGE SCALE GENOMIC DNA]</scope>
    <source>
        <strain evidence="17">UoL-WK</strain>
    </source>
</reference>
<feature type="compositionally biased region" description="Low complexity" evidence="13">
    <location>
        <begin position="3054"/>
        <end position="3068"/>
    </location>
</feature>
<keyword evidence="4" id="KW-0547">Nucleotide-binding</keyword>
<dbReference type="FunFam" id="3.40.50.10810:FF:000005">
    <property type="entry name" value="Photoperiod-independent early flowering 1"/>
    <property type="match status" value="1"/>
</dbReference>
<evidence type="ECO:0000256" key="9">
    <source>
        <dbReference type="ARBA" id="ARBA00023015"/>
    </source>
</evidence>
<dbReference type="PROSITE" id="PS51192">
    <property type="entry name" value="HELICASE_ATP_BIND_1"/>
    <property type="match status" value="1"/>
</dbReference>
<feature type="compositionally biased region" description="Low complexity" evidence="13">
    <location>
        <begin position="1388"/>
        <end position="1397"/>
    </location>
</feature>
<feature type="domain" description="Helicase ATP-binding" evidence="14">
    <location>
        <begin position="857"/>
        <end position="1022"/>
    </location>
</feature>
<keyword evidence="10" id="KW-0238">DNA-binding</keyword>
<feature type="region of interest" description="Disordered" evidence="13">
    <location>
        <begin position="612"/>
        <end position="675"/>
    </location>
</feature>
<evidence type="ECO:0000256" key="1">
    <source>
        <dbReference type="ARBA" id="ARBA00004123"/>
    </source>
</evidence>
<comment type="similarity">
    <text evidence="2">Belongs to the SNF2/RAD54 helicase family. SWR1 subfamily.</text>
</comment>
<feature type="domain" description="HSA" evidence="16">
    <location>
        <begin position="405"/>
        <end position="477"/>
    </location>
</feature>
<dbReference type="FunFam" id="3.40.50.300:FF:000529">
    <property type="entry name" value="helicase SRCAP isoform X1"/>
    <property type="match status" value="1"/>
</dbReference>
<feature type="region of interest" description="Disordered" evidence="13">
    <location>
        <begin position="3054"/>
        <end position="3089"/>
    </location>
</feature>
<feature type="region of interest" description="Disordered" evidence="13">
    <location>
        <begin position="2197"/>
        <end position="2217"/>
    </location>
</feature>
<dbReference type="GO" id="GO:0042393">
    <property type="term" value="F:histone binding"/>
    <property type="evidence" value="ECO:0007669"/>
    <property type="project" value="TreeGrafter"/>
</dbReference>
<keyword evidence="6 17" id="KW-0347">Helicase</keyword>
<dbReference type="Proteomes" id="UP000285301">
    <property type="component" value="Unassembled WGS sequence"/>
</dbReference>
<evidence type="ECO:0000256" key="2">
    <source>
        <dbReference type="ARBA" id="ARBA00009220"/>
    </source>
</evidence>
<keyword evidence="3" id="KW-0597">Phosphoprotein</keyword>
<sequence length="3089" mass="344303">MLPITTATATASSSLNNGFDKNAVTADDNCDEKCESKSFEQQQHDGDNVEEVSEGVVYDENSTTTTTATAATTTVNIVTPFSAQSSVHNQKSTENVTTITVHTLSTTTTTTNVSSLPSVLQSTKSDVIAIKRHLDDVSDNQCDRDNGGIEKKKARIDSIKCQKEVILANLETEYKRYCEMYCDHLLELFFLDQQGNLMDYYNWRKKPPTVGLLHYLRTNAVDDDDFEDLKRLKASLDASSMGVAKVTTHLHENSSSSAACVVSAPVVTSNSSLPICTSSSLSSPSTLSSVVTSRTVTTTSSISGTLTSITPTAAPVEESSSSVVPSAQGLVKTSMGATTPQPSLSNLISSTTNNKASNRQHSISAVYEASIGSQEQIVERAKQEAYVMQRITDLRKEGLWTAKRLPKVQEPPRAKAHWDYLLEEMMWLATDFAQERKWKKAAAKKCARMVMKYYQDKEMQAEKAQREEQMRLKKIAAATAKIVREFWTNVEKLVEFRQQTRLEEKRKKALDLHLNYIVDQTEKFSSWLTEGLSKVHYENGSNISSVDQKTLLSDSVSQDVTDTDFDPEKLSESDDEETIAKEEAESELVDNKSELDLLKRESEMPLDELIQAYSRSSTESSEITSQYSSRKRKLSERSSQKEDEDAEFKVEEEEEDDEETIQEQEAKEGKVDYSTELKDLENEANVPIEELLEHYKEALATDDFSEKSFTYDLLTILISKISEDEADSDDDDPHDKFQTDDDTLESCDNSVVDDSEEEEEYNECSTAESETEEIGMQFLINPEAEKRNLIEVVAEDGKKVSPSKSGPSRDITDIAAGAERIQPKGNTLLTTKVVTKIPFLLKHQLREYQHIGLDWLAAMYDKKLNGILADEMGLGKTIQTIALLAHLACDKGIWGPHLIVVPTSVMLNWEMEIKKWCPAFKILTYYGSPKERKQKRQGWTKPNQFHICITSYKLVIQDHQSFRRKKWKYLILDEAQHIKNFKSQRWQMLLNFNTSRRLLLTGTPLQNNLMELWSLMHFLMPNVFASHRDFKDWFVNPVTGMIEGSHEYNEGLIRRLHKVLRPFLLRRLKSEVEKQLPKKYEHVLYCRLSKRQRFLYEEFMNLTKTKETLSSGNFLSVINVLMQLRKVCNHPNLFESRPTVSPFTMEGITYHTPSLAITPLLYDPFKHVNLDILHSKLIEYSYNLSAFAQHRIRKFYATPKLIEEIDSAPEPPPRVPRGKIRLQIKTTTSSTQPALLQQQQRSVALRTTSTIQGIPRQFLAPQGQQFLQIASPVSQPLLQNSPRIVLLSNTNAGNTAIKTAAGSNSGIITVTEANNSANITSSSGNILKKLTITTPLTALGQSNQLGSQKVKIQIGKLVQTPSGQHILFKPVPSSPSIPVTTSTATTSVKPVLLSKPPASSPPATPQKSVSSPISPKENPQVSEFFKLNIKKRLNEERRQKLRFLGMTNALRCSSAALYAPDLIDVSTVRSQLAQICSRTYGTSVFNNGQGYFHCLHCQNKNRKPNEYFLYTETLQSLVKSTEDHVNDLREIIDRFVFVVPPVSAPRIQMHCSHPVPWKKQEEVNFLYELHQQLSPKCEILHPIVSNLRTQFPELRLIQYDCGKLQMLDQLLWKLKSEGHRVLIFTQMSRMLDIFEQFLNYHGHTYLRLDGSTKIEQRQALMERFNADKRIFCFILSTRSGGIGVNLTGADTVIFYDSDWNPTMDAQAQDRCHRIGQTRDVHIYRLISEKTVEENILKKAQQKRLLGDVAIEGGNFTTAFFKKNAIKELFDIDVSQEPHSMNVDSDEAAVAAEESQLQAQLEQALENAEEAPDIAAAKTARAEAAAEFAEFDETIPIDNDTRDSEERSPEEREMDKMIEQLLPVERYAMQFLESIQEPMQAEQLKQAEEEIEAHKKEWELGHLKSLKEEEERTAAENDSDKDEPLTISREDACQVKNRNIKSNCSKRESKVSETNGNVYVSYGGVEQMPIWAPPTPPQDENDLYIDYSIGFLYEKSVMPESQLPPVYMPKDPKRIKLDSTTTARNKQNKSRKDDVINIPRSLFDRPAPAVLKLRKEIKMQKMKGLIHGGPDPSQMQKLLASIGSNIALPQPMLTQHSAVSKQPPLYLQGFQQENHNPWCIFEDWSILQVIQYLQELPVGLFTMSLGHIPNWDLVSDAVNSVTCSYRSAKMCRHHYETIILQREEGKLLFDPSNKKLKKQSKSAQSSGTQTPTFTATSTPIKNQARPMKTSQLFLQDNNSSFTQLCHTRFDTIKQLASKRTPTLKPVFINPTGKNQKHIALLQENGINYEQPLTPMQVAAIRADRIAKEKAKNQQAVEQMQRQQRQQPMVQIKQQPQGQIKAVLTNSSNLQPSQQQQFQQAIQAKVAALSQNPCAGPKTTNYMASATANQQVANLAKALSQAAANFTSSNQQNTISPVNTILPEGTRITASAGGGTVTIPSGVQDIASQQQQQPVSNQTTGTVISVSALPQQTQQKIVAAAITPSNQITAQISTTAKLTHQQLQAYMAAGKQQLFRQQTQRFQTQQVTPQIQLQQTQQLNPQIQLQQVGSQQQVQRLQFSGNITQQSTQQNVSQQSQSLIATSAMKNVTATAVMTSGGLPVAVPLASGQQQRIFTTTTTKPQQLIARATVTEAELAQILSRGQQRTQGTVSAQPSQQNKSISLTAGLTPAQLLQAVQQQVVSQATLQQSQQGTILNQQQSTQVSQQQLLQSPVTLVKTVSAPSTMPSVTQTVTIPVSAVTMAGVNILTSQVGKVGITTTASSGSPTINAQQLRQLQLLQQKRIQLQTPQQQVHSTQHQITQVTSSQQQQTVNTQTQQKIAAALQAGQGKTLTQIPSGLGTIQIVHQAPSGSGQTQTQTKTIPAVTMQQLQQVIKQGGLVLPSNLPHAIHVTQSPSSGGTTAHLIQQSLLQAMTQNKLQQQQSAASSESSQSQATVTSSPITVAQINPSNQPSSNIKHFQVVATTQPSSQTTGAKNIVIGNQAQAILQAATLQPTQTPTLTFAIRTSAAPQSQIQTQSQQQTSTINVSTTNANSETTFVVSDELKKDEVQITSIVSASGELGESNGGESNATTQSFVTRVQSVTSKHQQQQQ</sequence>
<dbReference type="Gene3D" id="3.40.50.300">
    <property type="entry name" value="P-loop containing nucleotide triphosphate hydrolases"/>
    <property type="match status" value="1"/>
</dbReference>
<keyword evidence="5" id="KW-0378">Hydrolase</keyword>
<evidence type="ECO:0000313" key="17">
    <source>
        <dbReference type="EMBL" id="RWS11744.1"/>
    </source>
</evidence>
<name>A0A3S3Q0S5_9ACAR</name>
<evidence type="ECO:0000256" key="5">
    <source>
        <dbReference type="ARBA" id="ARBA00022801"/>
    </source>
</evidence>
<dbReference type="InterPro" id="IPR050520">
    <property type="entry name" value="INO80/SWR1_helicase"/>
</dbReference>
<feature type="compositionally biased region" description="Basic and acidic residues" evidence="13">
    <location>
        <begin position="1901"/>
        <end position="1914"/>
    </location>
</feature>
<dbReference type="InterPro" id="IPR014001">
    <property type="entry name" value="Helicase_ATP-bd"/>
</dbReference>
<dbReference type="SUPFAM" id="SSF52540">
    <property type="entry name" value="P-loop containing nucleoside triphosphate hydrolases"/>
    <property type="match status" value="2"/>
</dbReference>
<feature type="compositionally biased region" description="Low complexity" evidence="13">
    <location>
        <begin position="613"/>
        <end position="628"/>
    </location>
</feature>
<dbReference type="Pfam" id="PF00176">
    <property type="entry name" value="SNF2-rel_dom"/>
    <property type="match status" value="1"/>
</dbReference>
<dbReference type="InterPro" id="IPR014012">
    <property type="entry name" value="HSA_dom"/>
</dbReference>
<dbReference type="GO" id="GO:0005524">
    <property type="term" value="F:ATP binding"/>
    <property type="evidence" value="ECO:0007669"/>
    <property type="project" value="UniProtKB-KW"/>
</dbReference>
<feature type="region of interest" description="Disordered" evidence="13">
    <location>
        <begin position="1824"/>
        <end position="1853"/>
    </location>
</feature>
<dbReference type="Pfam" id="PF00271">
    <property type="entry name" value="Helicase_C"/>
    <property type="match status" value="1"/>
</dbReference>
<dbReference type="Pfam" id="PF07529">
    <property type="entry name" value="HSA"/>
    <property type="match status" value="1"/>
</dbReference>
<keyword evidence="18" id="KW-1185">Reference proteome</keyword>
<keyword evidence="8" id="KW-0156">Chromatin regulator</keyword>
<dbReference type="SMART" id="SM00573">
    <property type="entry name" value="HSA"/>
    <property type="match status" value="1"/>
</dbReference>
<dbReference type="GO" id="GO:0004386">
    <property type="term" value="F:helicase activity"/>
    <property type="evidence" value="ECO:0007669"/>
    <property type="project" value="UniProtKB-KW"/>
</dbReference>
<feature type="region of interest" description="Disordered" evidence="13">
    <location>
        <begin position="2002"/>
        <end position="2034"/>
    </location>
</feature>
<evidence type="ECO:0000256" key="13">
    <source>
        <dbReference type="SAM" id="MobiDB-lite"/>
    </source>
</evidence>
<dbReference type="CDD" id="cd18003">
    <property type="entry name" value="DEXQc_SRCAP"/>
    <property type="match status" value="1"/>
</dbReference>
<keyword evidence="12" id="KW-0539">Nucleus</keyword>
<evidence type="ECO:0000256" key="8">
    <source>
        <dbReference type="ARBA" id="ARBA00022853"/>
    </source>
</evidence>
<dbReference type="PROSITE" id="PS51204">
    <property type="entry name" value="HSA"/>
    <property type="match status" value="1"/>
</dbReference>
<keyword evidence="11" id="KW-0804">Transcription</keyword>
<feature type="compositionally biased region" description="Acidic residues" evidence="13">
    <location>
        <begin position="642"/>
        <end position="662"/>
    </location>
</feature>
<feature type="domain" description="Helicase C-terminal" evidence="15">
    <location>
        <begin position="1606"/>
        <end position="1756"/>
    </location>
</feature>
<evidence type="ECO:0000256" key="7">
    <source>
        <dbReference type="ARBA" id="ARBA00022840"/>
    </source>
</evidence>
<feature type="compositionally biased region" description="Polar residues" evidence="13">
    <location>
        <begin position="3069"/>
        <end position="3089"/>
    </location>
</feature>
<dbReference type="SMART" id="SM00487">
    <property type="entry name" value="DEXDc"/>
    <property type="match status" value="1"/>
</dbReference>
<evidence type="ECO:0000256" key="10">
    <source>
        <dbReference type="ARBA" id="ARBA00023125"/>
    </source>
</evidence>
<dbReference type="InterPro" id="IPR027417">
    <property type="entry name" value="P-loop_NTPase"/>
</dbReference>
<evidence type="ECO:0000259" key="15">
    <source>
        <dbReference type="PROSITE" id="PS51194"/>
    </source>
</evidence>
<feature type="region of interest" description="Disordered" evidence="13">
    <location>
        <begin position="1388"/>
        <end position="1417"/>
    </location>
</feature>
<dbReference type="GO" id="GO:0016887">
    <property type="term" value="F:ATP hydrolysis activity"/>
    <property type="evidence" value="ECO:0007669"/>
    <property type="project" value="TreeGrafter"/>
</dbReference>
<dbReference type="STRING" id="1965070.A0A3S3Q0S5"/>
<dbReference type="GO" id="GO:0010468">
    <property type="term" value="P:regulation of gene expression"/>
    <property type="evidence" value="ECO:0007669"/>
    <property type="project" value="UniProtKB-ARBA"/>
</dbReference>
<dbReference type="FunFam" id="1.20.120.850:FF:000012">
    <property type="entry name" value="protein PHOTOPERIOD-INDEPENDENT EARLY FLOWERING 1 isoform X3"/>
    <property type="match status" value="1"/>
</dbReference>
<dbReference type="GO" id="GO:0000812">
    <property type="term" value="C:Swr1 complex"/>
    <property type="evidence" value="ECO:0007669"/>
    <property type="project" value="TreeGrafter"/>
</dbReference>
<evidence type="ECO:0000313" key="18">
    <source>
        <dbReference type="Proteomes" id="UP000285301"/>
    </source>
</evidence>
<dbReference type="InterPro" id="IPR001650">
    <property type="entry name" value="Helicase_C-like"/>
</dbReference>
<evidence type="ECO:0000256" key="6">
    <source>
        <dbReference type="ARBA" id="ARBA00022806"/>
    </source>
</evidence>
<feature type="region of interest" description="Disordered" evidence="13">
    <location>
        <begin position="1901"/>
        <end position="1929"/>
    </location>
</feature>
<evidence type="ECO:0000256" key="12">
    <source>
        <dbReference type="ARBA" id="ARBA00023242"/>
    </source>
</evidence>
<dbReference type="EMBL" id="NCKU01001582">
    <property type="protein sequence ID" value="RWS11744.1"/>
    <property type="molecule type" value="Genomic_DNA"/>
</dbReference>
<accession>A0A3S3Q0S5</accession>
<comment type="caution">
    <text evidence="17">The sequence shown here is derived from an EMBL/GenBank/DDBJ whole genome shotgun (WGS) entry which is preliminary data.</text>
</comment>
<evidence type="ECO:0000256" key="11">
    <source>
        <dbReference type="ARBA" id="ARBA00023163"/>
    </source>
</evidence>